<gene>
    <name evidence="7" type="ORF">I8D64_01710</name>
</gene>
<dbReference type="Gene3D" id="1.10.150.130">
    <property type="match status" value="1"/>
</dbReference>
<dbReference type="PROSITE" id="PS51900">
    <property type="entry name" value="CB"/>
    <property type="match status" value="1"/>
</dbReference>
<dbReference type="InterPro" id="IPR011010">
    <property type="entry name" value="DNA_brk_join_enz"/>
</dbReference>
<feature type="domain" description="Tyr recombinase" evidence="5">
    <location>
        <begin position="210"/>
        <end position="421"/>
    </location>
</feature>
<organism evidence="7 8">
    <name type="scientific">Brachybacterium halotolerans</name>
    <dbReference type="NCBI Taxonomy" id="2795215"/>
    <lineage>
        <taxon>Bacteria</taxon>
        <taxon>Bacillati</taxon>
        <taxon>Actinomycetota</taxon>
        <taxon>Actinomycetes</taxon>
        <taxon>Micrococcales</taxon>
        <taxon>Dermabacteraceae</taxon>
        <taxon>Brachybacterium</taxon>
    </lineage>
</organism>
<dbReference type="PANTHER" id="PTHR30349:SF64">
    <property type="entry name" value="PROPHAGE INTEGRASE INTD-RELATED"/>
    <property type="match status" value="1"/>
</dbReference>
<evidence type="ECO:0000256" key="1">
    <source>
        <dbReference type="ARBA" id="ARBA00008857"/>
    </source>
</evidence>
<feature type="domain" description="Core-binding (CB)" evidence="6">
    <location>
        <begin position="90"/>
        <end position="177"/>
    </location>
</feature>
<dbReference type="EMBL" id="JAEDAJ010000001">
    <property type="protein sequence ID" value="MBK0330119.1"/>
    <property type="molecule type" value="Genomic_DNA"/>
</dbReference>
<name>A0ABS1B680_9MICO</name>
<proteinExistence type="inferred from homology"/>
<evidence type="ECO:0000313" key="7">
    <source>
        <dbReference type="EMBL" id="MBK0330119.1"/>
    </source>
</evidence>
<dbReference type="RefSeq" id="WP_200500773.1">
    <property type="nucleotide sequence ID" value="NZ_JAEDAJ010000001.1"/>
</dbReference>
<accession>A0ABS1B680</accession>
<dbReference type="InterPro" id="IPR002104">
    <property type="entry name" value="Integrase_catalytic"/>
</dbReference>
<dbReference type="Pfam" id="PF00589">
    <property type="entry name" value="Phage_integrase"/>
    <property type="match status" value="1"/>
</dbReference>
<sequence>MARRALARGEFGEVKLSGLVEGRWVKEETVKAEKLRPSRWRATVLYQDGKAKRPRPLSAEDTAKERARTRISVRMEQETTKSAAPELGRRTLEQGVRQYLEGLEAGKPKRSPSTVRTYRQVVNSYVLRESSLISGMALADITPLDLMREAQAMGEEGMASHVHHAKAIWSAVFREAVLAGAVTVNPVRLMEPLELEKPKGRTHSNGAAHDTSRVLTEEESSTLLRKVYADPDAARKGIADLLLLGTYQGLRIAEAVSLRWEDLDLESEHPTLTVAGTLQPVKGQGIIWHGTPKSAASRRTIPLVHQDVIDMLRRRRDERAMMPKHRDREVQKIRDAHVFLSPKGRIPNVDNVNKDVRTALDGAGFPWLTYHGLRHTLSVRLKQRGVPAVTAARFLGHTEAVNAATYSDRATVPMQVLEVADRLALPSA</sequence>
<dbReference type="InterPro" id="IPR010998">
    <property type="entry name" value="Integrase_recombinase_N"/>
</dbReference>
<dbReference type="PANTHER" id="PTHR30349">
    <property type="entry name" value="PHAGE INTEGRASE-RELATED"/>
    <property type="match status" value="1"/>
</dbReference>
<dbReference type="InterPro" id="IPR013762">
    <property type="entry name" value="Integrase-like_cat_sf"/>
</dbReference>
<dbReference type="InterPro" id="IPR050090">
    <property type="entry name" value="Tyrosine_recombinase_XerCD"/>
</dbReference>
<keyword evidence="2 4" id="KW-0238">DNA-binding</keyword>
<keyword evidence="8" id="KW-1185">Reference proteome</keyword>
<evidence type="ECO:0000259" key="6">
    <source>
        <dbReference type="PROSITE" id="PS51900"/>
    </source>
</evidence>
<evidence type="ECO:0000256" key="4">
    <source>
        <dbReference type="PROSITE-ProRule" id="PRU01248"/>
    </source>
</evidence>
<dbReference type="InterPro" id="IPR044068">
    <property type="entry name" value="CB"/>
</dbReference>
<dbReference type="PROSITE" id="PS51898">
    <property type="entry name" value="TYR_RECOMBINASE"/>
    <property type="match status" value="1"/>
</dbReference>
<dbReference type="Gene3D" id="1.10.443.10">
    <property type="entry name" value="Intergrase catalytic core"/>
    <property type="match status" value="1"/>
</dbReference>
<evidence type="ECO:0000256" key="2">
    <source>
        <dbReference type="ARBA" id="ARBA00023125"/>
    </source>
</evidence>
<dbReference type="Proteomes" id="UP000612352">
    <property type="component" value="Unassembled WGS sequence"/>
</dbReference>
<evidence type="ECO:0000259" key="5">
    <source>
        <dbReference type="PROSITE" id="PS51898"/>
    </source>
</evidence>
<keyword evidence="3" id="KW-0233">DNA recombination</keyword>
<comment type="similarity">
    <text evidence="1">Belongs to the 'phage' integrase family.</text>
</comment>
<evidence type="ECO:0000256" key="3">
    <source>
        <dbReference type="ARBA" id="ARBA00023172"/>
    </source>
</evidence>
<dbReference type="SUPFAM" id="SSF56349">
    <property type="entry name" value="DNA breaking-rejoining enzymes"/>
    <property type="match status" value="1"/>
</dbReference>
<protein>
    <submittedName>
        <fullName evidence="7">Tyrosine-type recombinase/integrase</fullName>
    </submittedName>
</protein>
<comment type="caution">
    <text evidence="7">The sequence shown here is derived from an EMBL/GenBank/DDBJ whole genome shotgun (WGS) entry which is preliminary data.</text>
</comment>
<reference evidence="7 8" key="1">
    <citation type="submission" date="2020-12" db="EMBL/GenBank/DDBJ databases">
        <title>Brachybacterium sp. MASK1Z-5, whole genome shotgun sequence.</title>
        <authorList>
            <person name="Tuo L."/>
        </authorList>
    </citation>
    <scope>NUCLEOTIDE SEQUENCE [LARGE SCALE GENOMIC DNA]</scope>
    <source>
        <strain evidence="7 8">MASK1Z-5</strain>
    </source>
</reference>
<evidence type="ECO:0000313" key="8">
    <source>
        <dbReference type="Proteomes" id="UP000612352"/>
    </source>
</evidence>